<dbReference type="PANTHER" id="PTHR45288:SF1">
    <property type="entry name" value="THIOREDOXIN FAMILY PROTEIN"/>
    <property type="match status" value="1"/>
</dbReference>
<dbReference type="Pfam" id="PF13417">
    <property type="entry name" value="GST_N_3"/>
    <property type="match status" value="1"/>
</dbReference>
<evidence type="ECO:0000259" key="1">
    <source>
        <dbReference type="PROSITE" id="PS50404"/>
    </source>
</evidence>
<dbReference type="Proteomes" id="UP000231530">
    <property type="component" value="Unassembled WGS sequence"/>
</dbReference>
<dbReference type="AlphaFoldDB" id="A0A2H0TXD1"/>
<dbReference type="SUPFAM" id="SSF52833">
    <property type="entry name" value="Thioredoxin-like"/>
    <property type="match status" value="1"/>
</dbReference>
<dbReference type="PROSITE" id="PS51354">
    <property type="entry name" value="GLUTAREDOXIN_2"/>
    <property type="match status" value="1"/>
</dbReference>
<protein>
    <submittedName>
        <fullName evidence="2">Glutaredoxin</fullName>
    </submittedName>
</protein>
<gene>
    <name evidence="2" type="ORF">COU32_00050</name>
</gene>
<feature type="domain" description="GST N-terminal" evidence="1">
    <location>
        <begin position="1"/>
        <end position="83"/>
    </location>
</feature>
<dbReference type="EMBL" id="PFBY01000001">
    <property type="protein sequence ID" value="PIR76824.1"/>
    <property type="molecule type" value="Genomic_DNA"/>
</dbReference>
<dbReference type="PANTHER" id="PTHR45288">
    <property type="entry name" value="THIOREDOXIN FAMILY PROTEIN"/>
    <property type="match status" value="1"/>
</dbReference>
<dbReference type="InterPro" id="IPR004045">
    <property type="entry name" value="Glutathione_S-Trfase_N"/>
</dbReference>
<dbReference type="PROSITE" id="PS50404">
    <property type="entry name" value="GST_NTER"/>
    <property type="match status" value="1"/>
</dbReference>
<proteinExistence type="predicted"/>
<evidence type="ECO:0000313" key="3">
    <source>
        <dbReference type="Proteomes" id="UP000231530"/>
    </source>
</evidence>
<organism evidence="2 3">
    <name type="scientific">Candidatus Magasanikbacteria bacterium CG10_big_fil_rev_8_21_14_0_10_42_10</name>
    <dbReference type="NCBI Taxonomy" id="1974649"/>
    <lineage>
        <taxon>Bacteria</taxon>
        <taxon>Candidatus Magasanikiibacteriota</taxon>
    </lineage>
</organism>
<sequence length="83" mass="9586">MLELYQKESCPYCTKVRRAMEELDLDYLCHTSVKGSPKRELLTKLGGQEMVPFLVDTTDPANLVMMYESDDIIAYLEKTYGKK</sequence>
<dbReference type="Gene3D" id="3.40.30.10">
    <property type="entry name" value="Glutaredoxin"/>
    <property type="match status" value="1"/>
</dbReference>
<comment type="caution">
    <text evidence="2">The sequence shown here is derived from an EMBL/GenBank/DDBJ whole genome shotgun (WGS) entry which is preliminary data.</text>
</comment>
<evidence type="ECO:0000313" key="2">
    <source>
        <dbReference type="EMBL" id="PIR76824.1"/>
    </source>
</evidence>
<reference evidence="3" key="1">
    <citation type="submission" date="2017-09" db="EMBL/GenBank/DDBJ databases">
        <title>Depth-based differentiation of microbial function through sediment-hosted aquifers and enrichment of novel symbionts in the deep terrestrial subsurface.</title>
        <authorList>
            <person name="Probst A.J."/>
            <person name="Ladd B."/>
            <person name="Jarett J.K."/>
            <person name="Geller-Mcgrath D.E."/>
            <person name="Sieber C.M.K."/>
            <person name="Emerson J.B."/>
            <person name="Anantharaman K."/>
            <person name="Thomas B.C."/>
            <person name="Malmstrom R."/>
            <person name="Stieglmeier M."/>
            <person name="Klingl A."/>
            <person name="Woyke T."/>
            <person name="Ryan C.M."/>
            <person name="Banfield J.F."/>
        </authorList>
    </citation>
    <scope>NUCLEOTIDE SEQUENCE [LARGE SCALE GENOMIC DNA]</scope>
</reference>
<dbReference type="InterPro" id="IPR036249">
    <property type="entry name" value="Thioredoxin-like_sf"/>
</dbReference>
<name>A0A2H0TXD1_9BACT</name>
<accession>A0A2H0TXD1</accession>